<proteinExistence type="predicted"/>
<gene>
    <name evidence="2" type="ORF">MNBD_BACTEROID01-1493</name>
</gene>
<feature type="region of interest" description="Disordered" evidence="1">
    <location>
        <begin position="1"/>
        <end position="21"/>
    </location>
</feature>
<evidence type="ECO:0008006" key="3">
    <source>
        <dbReference type="Google" id="ProtNLM"/>
    </source>
</evidence>
<organism evidence="2">
    <name type="scientific">hydrothermal vent metagenome</name>
    <dbReference type="NCBI Taxonomy" id="652676"/>
    <lineage>
        <taxon>unclassified sequences</taxon>
        <taxon>metagenomes</taxon>
        <taxon>ecological metagenomes</taxon>
    </lineage>
</organism>
<name>A0A3B0TSD3_9ZZZZ</name>
<evidence type="ECO:0000256" key="1">
    <source>
        <dbReference type="SAM" id="MobiDB-lite"/>
    </source>
</evidence>
<accession>A0A3B0TSD3</accession>
<protein>
    <recommendedName>
        <fullName evidence="3">DUF559 domain-containing protein</fullName>
    </recommendedName>
</protein>
<reference evidence="2" key="1">
    <citation type="submission" date="2018-06" db="EMBL/GenBank/DDBJ databases">
        <authorList>
            <person name="Zhirakovskaya E."/>
        </authorList>
    </citation>
    <scope>NUCLEOTIDE SEQUENCE</scope>
</reference>
<dbReference type="EMBL" id="UOEP01000045">
    <property type="protein sequence ID" value="VAW15149.1"/>
    <property type="molecule type" value="Genomic_DNA"/>
</dbReference>
<dbReference type="AlphaFoldDB" id="A0A3B0TSD3"/>
<sequence>MNKKVKPQNQSTVKGNEPRKPRWLTANQKYYPNLMEDRKRLKNEMTGAEKVLWEELRNKKGSHGKVGGCIFLSMIDNLLAGLRGF</sequence>
<evidence type="ECO:0000313" key="2">
    <source>
        <dbReference type="EMBL" id="VAW15149.1"/>
    </source>
</evidence>